<keyword evidence="2" id="KW-1185">Reference proteome</keyword>
<gene>
    <name evidence="1" type="ORF">ACFO0S_14335</name>
</gene>
<accession>A0ABV8UZ16</accession>
<dbReference type="Proteomes" id="UP001595733">
    <property type="component" value="Unassembled WGS sequence"/>
</dbReference>
<name>A0ABV8UZ16_9BACL</name>
<comment type="caution">
    <text evidence="1">The sequence shown here is derived from an EMBL/GenBank/DDBJ whole genome shotgun (WGS) entry which is preliminary data.</text>
</comment>
<evidence type="ECO:0000313" key="2">
    <source>
        <dbReference type="Proteomes" id="UP001595733"/>
    </source>
</evidence>
<proteinExistence type="predicted"/>
<reference evidence="2" key="1">
    <citation type="journal article" date="2019" name="Int. J. Syst. Evol. Microbiol.">
        <title>The Global Catalogue of Microorganisms (GCM) 10K type strain sequencing project: providing services to taxonomists for standard genome sequencing and annotation.</title>
        <authorList>
            <consortium name="The Broad Institute Genomics Platform"/>
            <consortium name="The Broad Institute Genome Sequencing Center for Infectious Disease"/>
            <person name="Wu L."/>
            <person name="Ma J."/>
        </authorList>
    </citation>
    <scope>NUCLEOTIDE SEQUENCE [LARGE SCALE GENOMIC DNA]</scope>
    <source>
        <strain evidence="2">CCUG 50353</strain>
    </source>
</reference>
<evidence type="ECO:0008006" key="3">
    <source>
        <dbReference type="Google" id="ProtNLM"/>
    </source>
</evidence>
<dbReference type="EMBL" id="JBHSEF010000026">
    <property type="protein sequence ID" value="MFC4356235.1"/>
    <property type="molecule type" value="Genomic_DNA"/>
</dbReference>
<dbReference type="RefSeq" id="WP_378142779.1">
    <property type="nucleotide sequence ID" value="NZ_JBHSEF010000026.1"/>
</dbReference>
<evidence type="ECO:0000313" key="1">
    <source>
        <dbReference type="EMBL" id="MFC4356235.1"/>
    </source>
</evidence>
<protein>
    <recommendedName>
        <fullName evidence="3">YneQ</fullName>
    </recommendedName>
</protein>
<organism evidence="1 2">
    <name type="scientific">Chryseomicrobium palamuruense</name>
    <dbReference type="NCBI Taxonomy" id="682973"/>
    <lineage>
        <taxon>Bacteria</taxon>
        <taxon>Bacillati</taxon>
        <taxon>Bacillota</taxon>
        <taxon>Bacilli</taxon>
        <taxon>Bacillales</taxon>
        <taxon>Caryophanaceae</taxon>
        <taxon>Chryseomicrobium</taxon>
    </lineage>
</organism>
<sequence>MAFGINRQELINWKRKIEAGEIAILTHYWLDSRFPESTSVTKVGCSDLSKLAEWGREYNLKKEWIDRKEGYPHYDLFGEIQERVLREEGMNEQYDRFLKTKRS</sequence>